<dbReference type="EMBL" id="SNRW01007415">
    <property type="protein sequence ID" value="KAA6381280.1"/>
    <property type="molecule type" value="Genomic_DNA"/>
</dbReference>
<accession>A0A5J4VFB3</accession>
<dbReference type="Proteomes" id="UP000324800">
    <property type="component" value="Unassembled WGS sequence"/>
</dbReference>
<sequence length="95" mass="10134">MDCVGFFIQAIGLPNQSYLQPVSYVSNGFLPQTSLIGGLPQSKAPISQTVLRFTDDMISASIYCCHASESFSQARVNSGGTSSIIDDQARSVAQL</sequence>
<protein>
    <submittedName>
        <fullName evidence="1">Uncharacterized protein</fullName>
    </submittedName>
</protein>
<comment type="caution">
    <text evidence="1">The sequence shown here is derived from an EMBL/GenBank/DDBJ whole genome shotgun (WGS) entry which is preliminary data.</text>
</comment>
<proteinExistence type="predicted"/>
<organism evidence="1 2">
    <name type="scientific">Streblomastix strix</name>
    <dbReference type="NCBI Taxonomy" id="222440"/>
    <lineage>
        <taxon>Eukaryota</taxon>
        <taxon>Metamonada</taxon>
        <taxon>Preaxostyla</taxon>
        <taxon>Oxymonadida</taxon>
        <taxon>Streblomastigidae</taxon>
        <taxon>Streblomastix</taxon>
    </lineage>
</organism>
<reference evidence="1 2" key="1">
    <citation type="submission" date="2019-03" db="EMBL/GenBank/DDBJ databases">
        <title>Single cell metagenomics reveals metabolic interactions within the superorganism composed of flagellate Streblomastix strix and complex community of Bacteroidetes bacteria on its surface.</title>
        <authorList>
            <person name="Treitli S.C."/>
            <person name="Kolisko M."/>
            <person name="Husnik F."/>
            <person name="Keeling P."/>
            <person name="Hampl V."/>
        </authorList>
    </citation>
    <scope>NUCLEOTIDE SEQUENCE [LARGE SCALE GENOMIC DNA]</scope>
    <source>
        <strain evidence="1">ST1C</strain>
    </source>
</reference>
<gene>
    <name evidence="1" type="ORF">EZS28_023193</name>
</gene>
<dbReference type="AlphaFoldDB" id="A0A5J4VFB3"/>
<name>A0A5J4VFB3_9EUKA</name>
<evidence type="ECO:0000313" key="2">
    <source>
        <dbReference type="Proteomes" id="UP000324800"/>
    </source>
</evidence>
<evidence type="ECO:0000313" key="1">
    <source>
        <dbReference type="EMBL" id="KAA6381280.1"/>
    </source>
</evidence>